<feature type="domain" description="Carbohydrate kinase PfkB" evidence="7">
    <location>
        <begin position="37"/>
        <end position="320"/>
    </location>
</feature>
<name>A0A5N6MS10_9MICC</name>
<dbReference type="InterPro" id="IPR011611">
    <property type="entry name" value="PfkB_dom"/>
</dbReference>
<dbReference type="SUPFAM" id="SSF53613">
    <property type="entry name" value="Ribokinase-like"/>
    <property type="match status" value="1"/>
</dbReference>
<dbReference type="InterPro" id="IPR017583">
    <property type="entry name" value="Tagatose/fructose_Pkinase"/>
</dbReference>
<protein>
    <submittedName>
        <fullName evidence="8">Hexose kinase</fullName>
        <ecNumber evidence="8">2.7.1.-</ecNumber>
    </submittedName>
</protein>
<keyword evidence="4 8" id="KW-0418">Kinase</keyword>
<proteinExistence type="inferred from homology"/>
<dbReference type="CDD" id="cd01164">
    <property type="entry name" value="FruK_PfkB_like"/>
    <property type="match status" value="1"/>
</dbReference>
<sequence length="367" mass="37584">MPRSRPPPAADAAGRRGFAQVESGASVIVTVTPSPSIDWTVNVNSFEFAAVNIVASKSREASGKGINVSVALHRNGVDTVAVFPAGQETGRFLVTELQAQDVRIASVESGHDVRTNITLLVPGHSGTKINETGTALPGHILDQILSTCRATLEQGLEAGRPVMMAICGSLPPGTPEHFHRNLIRLGRDLGVPTVVDASGEVLSAAISEQPDLIKPNVHELAHEAGRNIETLGDVMAAAQDLRGRGVGSVLASLGADGMMLVDGAGALHGQADGVNVVNTVGAGDAALAGFLAGLAAEGGRTACLRSALLYASSAVGHETTLFEVDPSIAGRISVDADFDTALRLTEPSVGPAPSATQSTNRTVAANI</sequence>
<comment type="similarity">
    <text evidence="1">Belongs to the carbohydrate kinase PfkB family.</text>
</comment>
<dbReference type="GO" id="GO:0008443">
    <property type="term" value="F:phosphofructokinase activity"/>
    <property type="evidence" value="ECO:0007669"/>
    <property type="project" value="TreeGrafter"/>
</dbReference>
<dbReference type="EC" id="2.7.1.-" evidence="8"/>
<evidence type="ECO:0000313" key="9">
    <source>
        <dbReference type="Proteomes" id="UP000326852"/>
    </source>
</evidence>
<dbReference type="PROSITE" id="PS00584">
    <property type="entry name" value="PFKB_KINASES_2"/>
    <property type="match status" value="1"/>
</dbReference>
<evidence type="ECO:0000256" key="3">
    <source>
        <dbReference type="ARBA" id="ARBA00022741"/>
    </source>
</evidence>
<organism evidence="8 9">
    <name type="scientific">Arthrobacter yangruifuii</name>
    <dbReference type="NCBI Taxonomy" id="2606616"/>
    <lineage>
        <taxon>Bacteria</taxon>
        <taxon>Bacillati</taxon>
        <taxon>Actinomycetota</taxon>
        <taxon>Actinomycetes</taxon>
        <taxon>Micrococcales</taxon>
        <taxon>Micrococcaceae</taxon>
        <taxon>Arthrobacter</taxon>
    </lineage>
</organism>
<evidence type="ECO:0000313" key="8">
    <source>
        <dbReference type="EMBL" id="KAD4059583.1"/>
    </source>
</evidence>
<dbReference type="GO" id="GO:0005524">
    <property type="term" value="F:ATP binding"/>
    <property type="evidence" value="ECO:0007669"/>
    <property type="project" value="UniProtKB-KW"/>
</dbReference>
<feature type="compositionally biased region" description="Polar residues" evidence="6">
    <location>
        <begin position="354"/>
        <end position="367"/>
    </location>
</feature>
<dbReference type="PANTHER" id="PTHR46566:SF5">
    <property type="entry name" value="1-PHOSPHOFRUCTOKINASE"/>
    <property type="match status" value="1"/>
</dbReference>
<evidence type="ECO:0000256" key="1">
    <source>
        <dbReference type="ARBA" id="ARBA00010688"/>
    </source>
</evidence>
<dbReference type="Proteomes" id="UP000326852">
    <property type="component" value="Unassembled WGS sequence"/>
</dbReference>
<dbReference type="EMBL" id="VTFX01000001">
    <property type="protein sequence ID" value="KAD4059583.1"/>
    <property type="molecule type" value="Genomic_DNA"/>
</dbReference>
<evidence type="ECO:0000256" key="6">
    <source>
        <dbReference type="SAM" id="MobiDB-lite"/>
    </source>
</evidence>
<evidence type="ECO:0000256" key="4">
    <source>
        <dbReference type="ARBA" id="ARBA00022777"/>
    </source>
</evidence>
<dbReference type="Gene3D" id="3.40.1190.20">
    <property type="match status" value="1"/>
</dbReference>
<dbReference type="InterPro" id="IPR029056">
    <property type="entry name" value="Ribokinase-like"/>
</dbReference>
<dbReference type="GO" id="GO:0005829">
    <property type="term" value="C:cytosol"/>
    <property type="evidence" value="ECO:0007669"/>
    <property type="project" value="TreeGrafter"/>
</dbReference>
<reference evidence="8 9" key="1">
    <citation type="submission" date="2019-08" db="EMBL/GenBank/DDBJ databases">
        <title>Arthrobacter sp. nov., isolated from plateau pika and Tibetan wild ass.</title>
        <authorList>
            <person name="Ge Y."/>
        </authorList>
    </citation>
    <scope>NUCLEOTIDE SEQUENCE [LARGE SCALE GENOMIC DNA]</scope>
    <source>
        <strain evidence="8 9">785</strain>
    </source>
</reference>
<dbReference type="InterPro" id="IPR002173">
    <property type="entry name" value="Carboh/pur_kinase_PfkB_CS"/>
</dbReference>
<keyword evidence="5" id="KW-0067">ATP-binding</keyword>
<dbReference type="PANTHER" id="PTHR46566">
    <property type="entry name" value="1-PHOSPHOFRUCTOKINASE-RELATED"/>
    <property type="match status" value="1"/>
</dbReference>
<evidence type="ECO:0000259" key="7">
    <source>
        <dbReference type="Pfam" id="PF00294"/>
    </source>
</evidence>
<keyword evidence="9" id="KW-1185">Reference proteome</keyword>
<evidence type="ECO:0000256" key="5">
    <source>
        <dbReference type="ARBA" id="ARBA00022840"/>
    </source>
</evidence>
<keyword evidence="3" id="KW-0547">Nucleotide-binding</keyword>
<keyword evidence="2 8" id="KW-0808">Transferase</keyword>
<gene>
    <name evidence="8" type="ORF">GD627_00230</name>
</gene>
<evidence type="ECO:0000256" key="2">
    <source>
        <dbReference type="ARBA" id="ARBA00022679"/>
    </source>
</evidence>
<dbReference type="NCBIfam" id="TIGR03168">
    <property type="entry name" value="1-PFK"/>
    <property type="match status" value="1"/>
</dbReference>
<dbReference type="Pfam" id="PF00294">
    <property type="entry name" value="PfkB"/>
    <property type="match status" value="1"/>
</dbReference>
<feature type="region of interest" description="Disordered" evidence="6">
    <location>
        <begin position="348"/>
        <end position="367"/>
    </location>
</feature>
<comment type="caution">
    <text evidence="8">The sequence shown here is derived from an EMBL/GenBank/DDBJ whole genome shotgun (WGS) entry which is preliminary data.</text>
</comment>
<dbReference type="AlphaFoldDB" id="A0A5N6MS10"/>
<accession>A0A5N6MS10</accession>